<dbReference type="GO" id="GO:0030100">
    <property type="term" value="P:regulation of endocytosis"/>
    <property type="evidence" value="ECO:0007669"/>
    <property type="project" value="EnsemblMetazoa"/>
</dbReference>
<dbReference type="GO" id="GO:0008340">
    <property type="term" value="P:determination of adult lifespan"/>
    <property type="evidence" value="ECO:0007669"/>
    <property type="project" value="EnsemblMetazoa"/>
</dbReference>
<proteinExistence type="inferred from homology"/>
<reference evidence="22" key="1">
    <citation type="submission" date="2011-07" db="EMBL/GenBank/DDBJ databases">
        <authorList>
            <consortium name="Caenorhabditis brenneri Sequencing and Analysis Consortium"/>
            <person name="Wilson R.K."/>
        </authorList>
    </citation>
    <scope>NUCLEOTIDE SEQUENCE [LARGE SCALE GENOMIC DNA]</scope>
    <source>
        <strain evidence="22">PB2801</strain>
    </source>
</reference>
<evidence type="ECO:0000256" key="17">
    <source>
        <dbReference type="ARBA" id="ARBA00075302"/>
    </source>
</evidence>
<dbReference type="InterPro" id="IPR006202">
    <property type="entry name" value="Neur_chan_lig-bd"/>
</dbReference>
<dbReference type="Proteomes" id="UP000008068">
    <property type="component" value="Unassembled WGS sequence"/>
</dbReference>
<keyword evidence="10" id="KW-0675">Receptor</keyword>
<comment type="subcellular location">
    <subcellularLocation>
        <location evidence="1">Cytoplasmic vesicle membrane</location>
        <topology evidence="1">Multi-pass membrane protein</topology>
    </subcellularLocation>
</comment>
<keyword evidence="13" id="KW-0407">Ion channel</keyword>
<keyword evidence="9 18" id="KW-0472">Membrane</keyword>
<keyword evidence="4" id="KW-0254">Endocytosis</keyword>
<accession>G0MGF3</accession>
<evidence type="ECO:0000256" key="14">
    <source>
        <dbReference type="ARBA" id="ARBA00023329"/>
    </source>
</evidence>
<dbReference type="InterPro" id="IPR036734">
    <property type="entry name" value="Neur_chan_lig-bd_sf"/>
</dbReference>
<dbReference type="GO" id="GO:1901562">
    <property type="term" value="P:response to paraquat"/>
    <property type="evidence" value="ECO:0007669"/>
    <property type="project" value="EnsemblMetazoa"/>
</dbReference>
<dbReference type="OMA" id="ARVKKWQ"/>
<feature type="transmembrane region" description="Helical" evidence="18">
    <location>
        <begin position="307"/>
        <end position="323"/>
    </location>
</feature>
<feature type="transmembrane region" description="Helical" evidence="18">
    <location>
        <begin position="281"/>
        <end position="300"/>
    </location>
</feature>
<comment type="function">
    <text evidence="15">Thought to regulate endocytosis in coelomocytes through modulation of phospholipase C activity. Possible acetylcholine receptor.</text>
</comment>
<evidence type="ECO:0000256" key="12">
    <source>
        <dbReference type="ARBA" id="ARBA00023286"/>
    </source>
</evidence>
<evidence type="ECO:0000256" key="11">
    <source>
        <dbReference type="ARBA" id="ARBA00023180"/>
    </source>
</evidence>
<feature type="domain" description="Neurotransmitter-gated ion-channel ligand-binding" evidence="20">
    <location>
        <begin position="50"/>
        <end position="210"/>
    </location>
</feature>
<sequence length="439" mass="50459">MRLLIFLCFIFVFYLPILNKKADAQSFGGIDSEDGEAEMFYNKTYSQHQTTLEETIFRGYSPKIRPVKNGSVPTVVDVHWHIIHISINQVEQTMTVHGHIYMRWFDEFLVWDPKDFNGIHYARVKKWQVWQPKIKVSNSASGLGSAFDFSTSAHVIIQMMEKDRAKIEMYPTFSIKVGCAFDFADYPYDENKCSLNLFSTSTMAEVQLQNLFSIPPTLSFGWEEQRMKRIISHFKINNVSCSSFYYSGGNISRTAPVTGFDLSSTWSMLAVDVKFERHAPLYIAAIIFPCVLSAVLCQTSFCLPKKLAPIVILVLLYIQVIFLQDLTKPLPLAVTNMPPCINLYMWLMVSNGVFGMITVVLLGLTFTKLPVPKIFTTIYVLHEYLPEVLQGEGRDKKKVFDVDHPTSWDEFNTIFRDILGIFIFFYYITCFIFFVILGL</sequence>
<evidence type="ECO:0000256" key="4">
    <source>
        <dbReference type="ARBA" id="ARBA00022583"/>
    </source>
</evidence>
<dbReference type="GO" id="GO:0004888">
    <property type="term" value="F:transmembrane signaling receptor activity"/>
    <property type="evidence" value="ECO:0007669"/>
    <property type="project" value="InterPro"/>
</dbReference>
<comment type="similarity">
    <text evidence="2">Belongs to the ligand-gated ion channel (TC 1.A.9) family. Acetylcholine receptor (TC 1.A.9.1) subfamily.</text>
</comment>
<evidence type="ECO:0000256" key="15">
    <source>
        <dbReference type="ARBA" id="ARBA00056246"/>
    </source>
</evidence>
<keyword evidence="14" id="KW-0968">Cytoplasmic vesicle</keyword>
<feature type="signal peptide" evidence="19">
    <location>
        <begin position="1"/>
        <end position="24"/>
    </location>
</feature>
<dbReference type="PROSITE" id="PS00236">
    <property type="entry name" value="NEUROTR_ION_CHANNEL"/>
    <property type="match status" value="1"/>
</dbReference>
<dbReference type="GO" id="GO:1901046">
    <property type="term" value="P:positive regulation of egg-laying behavior"/>
    <property type="evidence" value="ECO:0007669"/>
    <property type="project" value="EnsemblMetazoa"/>
</dbReference>
<dbReference type="eggNOG" id="KOG3645">
    <property type="taxonomic scope" value="Eukaryota"/>
</dbReference>
<dbReference type="Gene3D" id="2.70.170.10">
    <property type="entry name" value="Neurotransmitter-gated ion-channel ligand-binding domain"/>
    <property type="match status" value="1"/>
</dbReference>
<evidence type="ECO:0000256" key="6">
    <source>
        <dbReference type="ARBA" id="ARBA00022729"/>
    </source>
</evidence>
<feature type="chain" id="PRO_5003403460" description="Acetylcholine receptor-like protein cup-4" evidence="19">
    <location>
        <begin position="25"/>
        <end position="439"/>
    </location>
</feature>
<evidence type="ECO:0000256" key="19">
    <source>
        <dbReference type="SAM" id="SignalP"/>
    </source>
</evidence>
<keyword evidence="3" id="KW-0813">Transport</keyword>
<dbReference type="InParanoid" id="G0MGF3"/>
<dbReference type="GO" id="GO:0030659">
    <property type="term" value="C:cytoplasmic vesicle membrane"/>
    <property type="evidence" value="ECO:0007669"/>
    <property type="project" value="UniProtKB-SubCell"/>
</dbReference>
<protein>
    <recommendedName>
        <fullName evidence="16">Acetylcholine receptor-like protein cup-4</fullName>
    </recommendedName>
    <alternativeName>
        <fullName evidence="17">Coelomocyte uptake defective protein 4</fullName>
    </alternativeName>
</protein>
<evidence type="ECO:0000256" key="13">
    <source>
        <dbReference type="ARBA" id="ARBA00023303"/>
    </source>
</evidence>
<evidence type="ECO:0000313" key="21">
    <source>
        <dbReference type="EMBL" id="EGT56552.1"/>
    </source>
</evidence>
<dbReference type="AlphaFoldDB" id="G0MGF3"/>
<dbReference type="InterPro" id="IPR018000">
    <property type="entry name" value="Neurotransmitter_ion_chnl_CS"/>
</dbReference>
<dbReference type="CDD" id="cd18989">
    <property type="entry name" value="LGIC_ECD_cation"/>
    <property type="match status" value="1"/>
</dbReference>
<evidence type="ECO:0000256" key="5">
    <source>
        <dbReference type="ARBA" id="ARBA00022692"/>
    </source>
</evidence>
<dbReference type="GO" id="GO:0006897">
    <property type="term" value="P:endocytosis"/>
    <property type="evidence" value="ECO:0007669"/>
    <property type="project" value="UniProtKB-KW"/>
</dbReference>
<dbReference type="EMBL" id="GL379793">
    <property type="protein sequence ID" value="EGT56552.1"/>
    <property type="molecule type" value="Genomic_DNA"/>
</dbReference>
<gene>
    <name evidence="21" type="primary">Cbn-cup-4</name>
    <name evidence="21" type="ORF">CAEBREN_24798</name>
</gene>
<dbReference type="GO" id="GO:0061771">
    <property type="term" value="P:response to caloric restriction"/>
    <property type="evidence" value="ECO:0007669"/>
    <property type="project" value="EnsemblMetazoa"/>
</dbReference>
<evidence type="ECO:0000256" key="7">
    <source>
        <dbReference type="ARBA" id="ARBA00022989"/>
    </source>
</evidence>
<dbReference type="STRING" id="135651.G0MGF3"/>
<dbReference type="FunCoup" id="G0MGF3">
    <property type="interactions" value="70"/>
</dbReference>
<dbReference type="SUPFAM" id="SSF63712">
    <property type="entry name" value="Nicotinic receptor ligand binding domain-like"/>
    <property type="match status" value="1"/>
</dbReference>
<keyword evidence="7 18" id="KW-1133">Transmembrane helix</keyword>
<evidence type="ECO:0000256" key="18">
    <source>
        <dbReference type="SAM" id="Phobius"/>
    </source>
</evidence>
<evidence type="ECO:0000256" key="10">
    <source>
        <dbReference type="ARBA" id="ARBA00023170"/>
    </source>
</evidence>
<dbReference type="HOGENOM" id="CLU_633456_0_0_1"/>
<keyword evidence="22" id="KW-1185">Reference proteome</keyword>
<feature type="transmembrane region" description="Helical" evidence="18">
    <location>
        <begin position="343"/>
        <end position="364"/>
    </location>
</feature>
<evidence type="ECO:0000259" key="20">
    <source>
        <dbReference type="Pfam" id="PF02931"/>
    </source>
</evidence>
<keyword evidence="11" id="KW-0325">Glycoprotein</keyword>
<evidence type="ECO:0000256" key="1">
    <source>
        <dbReference type="ARBA" id="ARBA00004439"/>
    </source>
</evidence>
<dbReference type="FunFam" id="2.70.170.10:FF:000057">
    <property type="entry name" value="Ligand-Gated ion Channel"/>
    <property type="match status" value="1"/>
</dbReference>
<evidence type="ECO:0000256" key="9">
    <source>
        <dbReference type="ARBA" id="ARBA00023136"/>
    </source>
</evidence>
<dbReference type="Pfam" id="PF02931">
    <property type="entry name" value="Neur_chan_LBD"/>
    <property type="match status" value="1"/>
</dbReference>
<evidence type="ECO:0000256" key="8">
    <source>
        <dbReference type="ARBA" id="ARBA00023065"/>
    </source>
</evidence>
<evidence type="ECO:0000256" key="3">
    <source>
        <dbReference type="ARBA" id="ARBA00022448"/>
    </source>
</evidence>
<keyword evidence="5 18" id="KW-0812">Transmembrane</keyword>
<dbReference type="PANTHER" id="PTHR18945">
    <property type="entry name" value="NEUROTRANSMITTER GATED ION CHANNEL"/>
    <property type="match status" value="1"/>
</dbReference>
<keyword evidence="12" id="KW-1071">Ligand-gated ion channel</keyword>
<name>G0MGF3_CAEBE</name>
<keyword evidence="8" id="KW-0406">Ion transport</keyword>
<dbReference type="OrthoDB" id="5975154at2759"/>
<dbReference type="GO" id="GO:0005230">
    <property type="term" value="F:extracellular ligand-gated monoatomic ion channel activity"/>
    <property type="evidence" value="ECO:0007669"/>
    <property type="project" value="InterPro"/>
</dbReference>
<organism evidence="22">
    <name type="scientific">Caenorhabditis brenneri</name>
    <name type="common">Nematode worm</name>
    <dbReference type="NCBI Taxonomy" id="135651"/>
    <lineage>
        <taxon>Eukaryota</taxon>
        <taxon>Metazoa</taxon>
        <taxon>Ecdysozoa</taxon>
        <taxon>Nematoda</taxon>
        <taxon>Chromadorea</taxon>
        <taxon>Rhabditida</taxon>
        <taxon>Rhabditina</taxon>
        <taxon>Rhabditomorpha</taxon>
        <taxon>Rhabditoidea</taxon>
        <taxon>Rhabditidae</taxon>
        <taxon>Peloderinae</taxon>
        <taxon>Caenorhabditis</taxon>
    </lineage>
</organism>
<evidence type="ECO:0000256" key="2">
    <source>
        <dbReference type="ARBA" id="ARBA00009237"/>
    </source>
</evidence>
<dbReference type="InterPro" id="IPR006201">
    <property type="entry name" value="Neur_channel"/>
</dbReference>
<keyword evidence="6 19" id="KW-0732">Signal</keyword>
<feature type="transmembrane region" description="Helical" evidence="18">
    <location>
        <begin position="418"/>
        <end position="437"/>
    </location>
</feature>
<evidence type="ECO:0000256" key="16">
    <source>
        <dbReference type="ARBA" id="ARBA00074610"/>
    </source>
</evidence>
<evidence type="ECO:0000313" key="22">
    <source>
        <dbReference type="Proteomes" id="UP000008068"/>
    </source>
</evidence>